<dbReference type="SUPFAM" id="SSF53901">
    <property type="entry name" value="Thiolase-like"/>
    <property type="match status" value="1"/>
</dbReference>
<keyword evidence="2" id="KW-1185">Reference proteome</keyword>
<dbReference type="Proteomes" id="UP001501508">
    <property type="component" value="Unassembled WGS sequence"/>
</dbReference>
<dbReference type="InterPro" id="IPR016039">
    <property type="entry name" value="Thiolase-like"/>
</dbReference>
<sequence>MTISWLGNSSVATLPTLFDLVAKGNIEGHEITRGTHILFAAMGAGVNMNALVYKVP</sequence>
<evidence type="ECO:0008006" key="3">
    <source>
        <dbReference type="Google" id="ProtNLM"/>
    </source>
</evidence>
<gene>
    <name evidence="1" type="ORF">GCM10023091_36490</name>
</gene>
<dbReference type="EMBL" id="BAABEY010000033">
    <property type="protein sequence ID" value="GAA4445197.1"/>
    <property type="molecule type" value="Genomic_DNA"/>
</dbReference>
<protein>
    <recommendedName>
        <fullName evidence="3">Beta-ketoacyl-[acyl-carrier-protein] synthase III C-terminal domain-containing protein</fullName>
    </recommendedName>
</protein>
<evidence type="ECO:0000313" key="1">
    <source>
        <dbReference type="EMBL" id="GAA4445197.1"/>
    </source>
</evidence>
<proteinExistence type="predicted"/>
<evidence type="ECO:0000313" key="2">
    <source>
        <dbReference type="Proteomes" id="UP001501508"/>
    </source>
</evidence>
<reference evidence="2" key="1">
    <citation type="journal article" date="2019" name="Int. J. Syst. Evol. Microbiol.">
        <title>The Global Catalogue of Microorganisms (GCM) 10K type strain sequencing project: providing services to taxonomists for standard genome sequencing and annotation.</title>
        <authorList>
            <consortium name="The Broad Institute Genomics Platform"/>
            <consortium name="The Broad Institute Genome Sequencing Center for Infectious Disease"/>
            <person name="Wu L."/>
            <person name="Ma J."/>
        </authorList>
    </citation>
    <scope>NUCLEOTIDE SEQUENCE [LARGE SCALE GENOMIC DNA]</scope>
    <source>
        <strain evidence="2">JCM 31920</strain>
    </source>
</reference>
<dbReference type="Gene3D" id="3.40.47.10">
    <property type="match status" value="1"/>
</dbReference>
<comment type="caution">
    <text evidence="1">The sequence shown here is derived from an EMBL/GenBank/DDBJ whole genome shotgun (WGS) entry which is preliminary data.</text>
</comment>
<name>A0ABP8M625_9BACT</name>
<accession>A0ABP8M625</accession>
<organism evidence="1 2">
    <name type="scientific">Ravibacter arvi</name>
    <dbReference type="NCBI Taxonomy" id="2051041"/>
    <lineage>
        <taxon>Bacteria</taxon>
        <taxon>Pseudomonadati</taxon>
        <taxon>Bacteroidota</taxon>
        <taxon>Cytophagia</taxon>
        <taxon>Cytophagales</taxon>
        <taxon>Spirosomataceae</taxon>
        <taxon>Ravibacter</taxon>
    </lineage>
</organism>